<protein>
    <submittedName>
        <fullName evidence="2">Uncharacterized protein</fullName>
    </submittedName>
</protein>
<organism evidence="2 3">
    <name type="scientific">Nitrospira defluvii</name>
    <dbReference type="NCBI Taxonomy" id="330214"/>
    <lineage>
        <taxon>Bacteria</taxon>
        <taxon>Pseudomonadati</taxon>
        <taxon>Nitrospirota</taxon>
        <taxon>Nitrospiria</taxon>
        <taxon>Nitrospirales</taxon>
        <taxon>Nitrospiraceae</taxon>
        <taxon>Nitrospira</taxon>
    </lineage>
</organism>
<evidence type="ECO:0000313" key="2">
    <source>
        <dbReference type="EMBL" id="CAE6737839.1"/>
    </source>
</evidence>
<reference evidence="2 3" key="1">
    <citation type="submission" date="2021-02" db="EMBL/GenBank/DDBJ databases">
        <authorList>
            <person name="Han P."/>
        </authorList>
    </citation>
    <scope>NUCLEOTIDE SEQUENCE [LARGE SCALE GENOMIC DNA]</scope>
    <source>
        <strain evidence="2">Candidatus Nitrospira sp. ZN2</strain>
    </source>
</reference>
<proteinExistence type="predicted"/>
<feature type="region of interest" description="Disordered" evidence="1">
    <location>
        <begin position="284"/>
        <end position="310"/>
    </location>
</feature>
<keyword evidence="3" id="KW-1185">Reference proteome</keyword>
<accession>A0ABN7L9G3</accession>
<evidence type="ECO:0000256" key="1">
    <source>
        <dbReference type="SAM" id="MobiDB-lite"/>
    </source>
</evidence>
<dbReference type="Proteomes" id="UP000675880">
    <property type="component" value="Unassembled WGS sequence"/>
</dbReference>
<feature type="compositionally biased region" description="Basic and acidic residues" evidence="1">
    <location>
        <begin position="284"/>
        <end position="293"/>
    </location>
</feature>
<name>A0ABN7L9G3_9BACT</name>
<comment type="caution">
    <text evidence="2">The sequence shown here is derived from an EMBL/GenBank/DDBJ whole genome shotgun (WGS) entry which is preliminary data.</text>
</comment>
<dbReference type="EMBL" id="CAJNBJ010000004">
    <property type="protein sequence ID" value="CAE6737839.1"/>
    <property type="molecule type" value="Genomic_DNA"/>
</dbReference>
<gene>
    <name evidence="2" type="ORF">NSPZN2_120017</name>
</gene>
<sequence length="310" mass="33792">MLESSPMRTLPHQAHGAFRRPLQVWHISLALFTCLHVVACSTGSPLTPVGEGPLGKVALERLASRGTTAKYGSPQTAFQASHPATIPVSVISHLLAGLSVSGIERPGNAATQQVYPLFSHEEMEFLGPLLVRALAEAQADQRIRFTLHDDGLRTQGTIYVQKSLLRVSLSHYRARPAQTDTRPATLALSFSPTQALVRTDVPQSWMNIEPDQPHVAVSIEALAQLPPWPTAPSEHQSVVEVAPPPIPVANEQTRLHQELQATKDLVVKQAEELQQLKTELDMLKRQLAEKESPASKAKPKPAPRKSAPTP</sequence>
<evidence type="ECO:0000313" key="3">
    <source>
        <dbReference type="Proteomes" id="UP000675880"/>
    </source>
</evidence>